<evidence type="ECO:0000256" key="1">
    <source>
        <dbReference type="SAM" id="MobiDB-lite"/>
    </source>
</evidence>
<keyword evidence="3" id="KW-1185">Reference proteome</keyword>
<dbReference type="AlphaFoldDB" id="A0A9Q3D9U2"/>
<evidence type="ECO:0000313" key="3">
    <source>
        <dbReference type="Proteomes" id="UP000765509"/>
    </source>
</evidence>
<accession>A0A9Q3D9U2</accession>
<sequence length="356" mass="41910">MQICARIESQVTLLNQPDDNSISFITRQLRELRIKVKNLKNSTGHNVALFQEQFEKSDKARLELKEVIKSSINNRSLKNDFPRESTPIVDRNVLNLNNDLHHTVSSNAEVETACNFKDIPLLKEWLTFSGEGEYNHMQLMRTIDMFKEDFNIPDEYISARLHSLFTKSAKKWYYKMRQDHGKHSWPWWKEQIIYKWENDSWRFKIENSFEETIFDIERDMPMSCFLKQKDRLTSLNPDMSETMVYKRILRKCGGDLEHTIRSIFIEPCSTEDYINAMEDITTRTKGGRNWYKPSMDNKTSGKPIPKPNTPHDKPPLKFHKCGSTSHLANTCTKKTRINEIEIEKDDTKETNNVPVH</sequence>
<comment type="caution">
    <text evidence="2">The sequence shown here is derived from an EMBL/GenBank/DDBJ whole genome shotgun (WGS) entry which is preliminary data.</text>
</comment>
<proteinExistence type="predicted"/>
<dbReference type="EMBL" id="AVOT02014572">
    <property type="protein sequence ID" value="MBW0498127.1"/>
    <property type="molecule type" value="Genomic_DNA"/>
</dbReference>
<gene>
    <name evidence="2" type="ORF">O181_037842</name>
</gene>
<protein>
    <recommendedName>
        <fullName evidence="4">Retrotransposon gag domain-containing protein</fullName>
    </recommendedName>
</protein>
<feature type="region of interest" description="Disordered" evidence="1">
    <location>
        <begin position="285"/>
        <end position="316"/>
    </location>
</feature>
<name>A0A9Q3D9U2_9BASI</name>
<evidence type="ECO:0008006" key="4">
    <source>
        <dbReference type="Google" id="ProtNLM"/>
    </source>
</evidence>
<evidence type="ECO:0000313" key="2">
    <source>
        <dbReference type="EMBL" id="MBW0498127.1"/>
    </source>
</evidence>
<reference evidence="2" key="1">
    <citation type="submission" date="2021-03" db="EMBL/GenBank/DDBJ databases">
        <title>Draft genome sequence of rust myrtle Austropuccinia psidii MF-1, a brazilian biotype.</title>
        <authorList>
            <person name="Quecine M.C."/>
            <person name="Pachon D.M.R."/>
            <person name="Bonatelli M.L."/>
            <person name="Correr F.H."/>
            <person name="Franceschini L.M."/>
            <person name="Leite T.F."/>
            <person name="Margarido G.R.A."/>
            <person name="Almeida C.A."/>
            <person name="Ferrarezi J.A."/>
            <person name="Labate C.A."/>
        </authorList>
    </citation>
    <scope>NUCLEOTIDE SEQUENCE</scope>
    <source>
        <strain evidence="2">MF-1</strain>
    </source>
</reference>
<dbReference type="Proteomes" id="UP000765509">
    <property type="component" value="Unassembled WGS sequence"/>
</dbReference>
<dbReference type="OrthoDB" id="3419290at2759"/>
<organism evidence="2 3">
    <name type="scientific">Austropuccinia psidii MF-1</name>
    <dbReference type="NCBI Taxonomy" id="1389203"/>
    <lineage>
        <taxon>Eukaryota</taxon>
        <taxon>Fungi</taxon>
        <taxon>Dikarya</taxon>
        <taxon>Basidiomycota</taxon>
        <taxon>Pucciniomycotina</taxon>
        <taxon>Pucciniomycetes</taxon>
        <taxon>Pucciniales</taxon>
        <taxon>Sphaerophragmiaceae</taxon>
        <taxon>Austropuccinia</taxon>
    </lineage>
</organism>